<evidence type="ECO:0000313" key="2">
    <source>
        <dbReference type="Proteomes" id="UP000239759"/>
    </source>
</evidence>
<dbReference type="EMBL" id="PRKQ01000005">
    <property type="protein sequence ID" value="PPB08897.1"/>
    <property type="molecule type" value="Genomic_DNA"/>
</dbReference>
<name>A0AAP8QG94_BRELA</name>
<evidence type="ECO:0008006" key="3">
    <source>
        <dbReference type="Google" id="ProtNLM"/>
    </source>
</evidence>
<dbReference type="Proteomes" id="UP000239759">
    <property type="component" value="Unassembled WGS sequence"/>
</dbReference>
<comment type="caution">
    <text evidence="1">The sequence shown here is derived from an EMBL/GenBank/DDBJ whole genome shotgun (WGS) entry which is preliminary data.</text>
</comment>
<accession>A0AAP8QG94</accession>
<sequence>MSHYRLFELSENRDIEEIRKPVTRFESYWQRLSEHYQLDALLLLANRCSMEKVEEYARKLIHLAFLTFQNDKKDNEITPSYSESHLVVYYGQGHLLNALALEKQGLYDDAKEFISGYADHSWFDPLDEIGLREIERYRLLTKANLYRLDLLMGNTNVLVDYIKFLETYPEEILSGLTVIVKSACAHGFLIDSFIEKFSEEIRTFHHSHDPIDIDHHHLGFRFYHFPTEDSHFKECVGHRPMSKWEMNVGRR</sequence>
<dbReference type="AlphaFoldDB" id="A0AAP8QG94"/>
<dbReference type="RefSeq" id="WP_104031196.1">
    <property type="nucleotide sequence ID" value="NZ_PRKQ01000005.1"/>
</dbReference>
<reference evidence="1 2" key="1">
    <citation type="submission" date="2018-02" db="EMBL/GenBank/DDBJ databases">
        <title>Comparative analysis of genomes of three Brevibacillus laterosporus strains producers of potent antimicrobials isolated from silage.</title>
        <authorList>
            <person name="Kojic M."/>
            <person name="Miljkovic M."/>
            <person name="Studholme D."/>
            <person name="Filipic B."/>
        </authorList>
    </citation>
    <scope>NUCLEOTIDE SEQUENCE [LARGE SCALE GENOMIC DNA]</scope>
    <source>
        <strain evidence="1 2">BGSP11</strain>
    </source>
</reference>
<evidence type="ECO:0000313" key="1">
    <source>
        <dbReference type="EMBL" id="PPB08897.1"/>
    </source>
</evidence>
<proteinExistence type="predicted"/>
<gene>
    <name evidence="1" type="ORF">C4A77_06315</name>
</gene>
<organism evidence="1 2">
    <name type="scientific">Brevibacillus laterosporus</name>
    <name type="common">Bacillus laterosporus</name>
    <dbReference type="NCBI Taxonomy" id="1465"/>
    <lineage>
        <taxon>Bacteria</taxon>
        <taxon>Bacillati</taxon>
        <taxon>Bacillota</taxon>
        <taxon>Bacilli</taxon>
        <taxon>Bacillales</taxon>
        <taxon>Paenibacillaceae</taxon>
        <taxon>Brevibacillus</taxon>
    </lineage>
</organism>
<protein>
    <recommendedName>
        <fullName evidence="3">DNA-binding protein</fullName>
    </recommendedName>
</protein>